<accession>A0ABW4YPQ6</accession>
<feature type="transmembrane region" description="Helical" evidence="8">
    <location>
        <begin position="65"/>
        <end position="84"/>
    </location>
</feature>
<evidence type="ECO:0000256" key="2">
    <source>
        <dbReference type="ARBA" id="ARBA00022448"/>
    </source>
</evidence>
<dbReference type="Pfam" id="PF12832">
    <property type="entry name" value="MFS_1_like"/>
    <property type="match status" value="1"/>
</dbReference>
<keyword evidence="4" id="KW-0997">Cell inner membrane</keyword>
<dbReference type="EMBL" id="JBHUHO010000041">
    <property type="protein sequence ID" value="MFD2117567.1"/>
    <property type="molecule type" value="Genomic_DNA"/>
</dbReference>
<evidence type="ECO:0000259" key="9">
    <source>
        <dbReference type="Pfam" id="PF12832"/>
    </source>
</evidence>
<protein>
    <submittedName>
        <fullName evidence="10">MFS transporter</fullName>
    </submittedName>
</protein>
<evidence type="ECO:0000256" key="6">
    <source>
        <dbReference type="ARBA" id="ARBA00022989"/>
    </source>
</evidence>
<evidence type="ECO:0000256" key="8">
    <source>
        <dbReference type="SAM" id="Phobius"/>
    </source>
</evidence>
<evidence type="ECO:0000256" key="7">
    <source>
        <dbReference type="ARBA" id="ARBA00023136"/>
    </source>
</evidence>
<dbReference type="SUPFAM" id="SSF103473">
    <property type="entry name" value="MFS general substrate transporter"/>
    <property type="match status" value="1"/>
</dbReference>
<dbReference type="InterPro" id="IPR024989">
    <property type="entry name" value="MFS_assoc_dom"/>
</dbReference>
<dbReference type="Gene3D" id="1.20.1250.20">
    <property type="entry name" value="MFS general substrate transporter like domains"/>
    <property type="match status" value="1"/>
</dbReference>
<feature type="transmembrane region" description="Helical" evidence="8">
    <location>
        <begin position="137"/>
        <end position="154"/>
    </location>
</feature>
<comment type="subcellular location">
    <subcellularLocation>
        <location evidence="1">Cell inner membrane</location>
        <topology evidence="1">Multi-pass membrane protein</topology>
    </subcellularLocation>
</comment>
<sequence>MSVWGSLGWAVTAVLAGPILSWMGLLNLWILYAAMMVVSLLFTIKLPKGRVVSDQPVERQSYWKVMVSSKLFFVFVLLGILISVPNSINQTFVSLYIANLGGSHALIGWSVFLASVFEIPVFLLFDKYLKKSPKMMIGCLVIVSGLYVLRWFLMSEATSALHIILIQTMHCITFGGYYYIGTSLTALLIPSQHRATGQAIYALTWGGISGIVAGIAGGWMFDFLGPQTLYLINTYIALTGVIGFFVMWLKVPKRVAFV</sequence>
<feature type="transmembrane region" description="Helical" evidence="8">
    <location>
        <begin position="160"/>
        <end position="180"/>
    </location>
</feature>
<evidence type="ECO:0000256" key="4">
    <source>
        <dbReference type="ARBA" id="ARBA00022519"/>
    </source>
</evidence>
<evidence type="ECO:0000256" key="1">
    <source>
        <dbReference type="ARBA" id="ARBA00004429"/>
    </source>
</evidence>
<keyword evidence="3" id="KW-1003">Cell membrane</keyword>
<proteinExistence type="predicted"/>
<keyword evidence="2" id="KW-0813">Transport</keyword>
<feature type="transmembrane region" description="Helical" evidence="8">
    <location>
        <begin position="227"/>
        <end position="249"/>
    </location>
</feature>
<dbReference type="InterPro" id="IPR036259">
    <property type="entry name" value="MFS_trans_sf"/>
</dbReference>
<evidence type="ECO:0000256" key="5">
    <source>
        <dbReference type="ARBA" id="ARBA00022692"/>
    </source>
</evidence>
<comment type="caution">
    <text evidence="10">The sequence shown here is derived from an EMBL/GenBank/DDBJ whole genome shotgun (WGS) entry which is preliminary data.</text>
</comment>
<evidence type="ECO:0000256" key="3">
    <source>
        <dbReference type="ARBA" id="ARBA00022475"/>
    </source>
</evidence>
<feature type="domain" description="Major facilitator superfamily associated" evidence="9">
    <location>
        <begin position="3"/>
        <end position="231"/>
    </location>
</feature>
<evidence type="ECO:0000313" key="10">
    <source>
        <dbReference type="EMBL" id="MFD2117567.1"/>
    </source>
</evidence>
<reference evidence="11" key="1">
    <citation type="journal article" date="2019" name="Int. J. Syst. Evol. Microbiol.">
        <title>The Global Catalogue of Microorganisms (GCM) 10K type strain sequencing project: providing services to taxonomists for standard genome sequencing and annotation.</title>
        <authorList>
            <consortium name="The Broad Institute Genomics Platform"/>
            <consortium name="The Broad Institute Genome Sequencing Center for Infectious Disease"/>
            <person name="Wu L."/>
            <person name="Ma J."/>
        </authorList>
    </citation>
    <scope>NUCLEOTIDE SEQUENCE [LARGE SCALE GENOMIC DNA]</scope>
    <source>
        <strain evidence="11">GH52</strain>
    </source>
</reference>
<organism evidence="10 11">
    <name type="scientific">Paenibacillus yanchengensis</name>
    <dbReference type="NCBI Taxonomy" id="2035833"/>
    <lineage>
        <taxon>Bacteria</taxon>
        <taxon>Bacillati</taxon>
        <taxon>Bacillota</taxon>
        <taxon>Bacilli</taxon>
        <taxon>Bacillales</taxon>
        <taxon>Paenibacillaceae</taxon>
        <taxon>Paenibacillus</taxon>
    </lineage>
</organism>
<gene>
    <name evidence="10" type="ORF">ACFSJH_17700</name>
</gene>
<feature type="transmembrane region" description="Helical" evidence="8">
    <location>
        <begin position="200"/>
        <end position="221"/>
    </location>
</feature>
<dbReference type="Proteomes" id="UP001597362">
    <property type="component" value="Unassembled WGS sequence"/>
</dbReference>
<feature type="transmembrane region" description="Helical" evidence="8">
    <location>
        <begin position="26"/>
        <end position="44"/>
    </location>
</feature>
<dbReference type="RefSeq" id="WP_377774833.1">
    <property type="nucleotide sequence ID" value="NZ_JBHUHO010000041.1"/>
</dbReference>
<keyword evidence="6 8" id="KW-1133">Transmembrane helix</keyword>
<dbReference type="PANTHER" id="PTHR23522:SF10">
    <property type="entry name" value="3-PHENYLPROPIONIC ACID TRANSPORTER-RELATED"/>
    <property type="match status" value="1"/>
</dbReference>
<keyword evidence="11" id="KW-1185">Reference proteome</keyword>
<name>A0ABW4YPQ6_9BACL</name>
<keyword evidence="5 8" id="KW-0812">Transmembrane</keyword>
<dbReference type="PANTHER" id="PTHR23522">
    <property type="entry name" value="BLL5896 PROTEIN"/>
    <property type="match status" value="1"/>
</dbReference>
<keyword evidence="7 8" id="KW-0472">Membrane</keyword>
<evidence type="ECO:0000313" key="11">
    <source>
        <dbReference type="Proteomes" id="UP001597362"/>
    </source>
</evidence>
<feature type="transmembrane region" description="Helical" evidence="8">
    <location>
        <begin position="104"/>
        <end position="125"/>
    </location>
</feature>